<dbReference type="Proteomes" id="UP001322277">
    <property type="component" value="Chromosome 2"/>
</dbReference>
<organism evidence="1 2">
    <name type="scientific">Colletotrichum destructivum</name>
    <dbReference type="NCBI Taxonomy" id="34406"/>
    <lineage>
        <taxon>Eukaryota</taxon>
        <taxon>Fungi</taxon>
        <taxon>Dikarya</taxon>
        <taxon>Ascomycota</taxon>
        <taxon>Pezizomycotina</taxon>
        <taxon>Sordariomycetes</taxon>
        <taxon>Hypocreomycetidae</taxon>
        <taxon>Glomerellales</taxon>
        <taxon>Glomerellaceae</taxon>
        <taxon>Colletotrichum</taxon>
        <taxon>Colletotrichum destructivum species complex</taxon>
    </lineage>
</organism>
<dbReference type="KEGG" id="cdet:87940553"/>
<dbReference type="SUPFAM" id="SSF55961">
    <property type="entry name" value="Bet v1-like"/>
    <property type="match status" value="1"/>
</dbReference>
<dbReference type="RefSeq" id="XP_062776260.1">
    <property type="nucleotide sequence ID" value="XM_062920209.1"/>
</dbReference>
<evidence type="ECO:0000313" key="1">
    <source>
        <dbReference type="EMBL" id="WQF79036.1"/>
    </source>
</evidence>
<reference evidence="2" key="1">
    <citation type="journal article" date="2023" name="bioRxiv">
        <title>Complete genome of the Medicago anthracnose fungus, Colletotrichum destructivum, reveals a mini-chromosome-like region within a core chromosome.</title>
        <authorList>
            <person name="Lapalu N."/>
            <person name="Simon A."/>
            <person name="Lu A."/>
            <person name="Plaumann P.-L."/>
            <person name="Amselem J."/>
            <person name="Pigne S."/>
            <person name="Auger A."/>
            <person name="Koch C."/>
            <person name="Dallery J.-F."/>
            <person name="O'Connell R.J."/>
        </authorList>
    </citation>
    <scope>NUCLEOTIDE SEQUENCE [LARGE SCALE GENOMIC DNA]</scope>
    <source>
        <strain evidence="2">CBS 520.97</strain>
    </source>
</reference>
<dbReference type="CDD" id="cd07821">
    <property type="entry name" value="PYR_PYL_RCAR_like"/>
    <property type="match status" value="1"/>
</dbReference>
<dbReference type="Gene3D" id="3.30.530.20">
    <property type="match status" value="1"/>
</dbReference>
<name>A0AAX4I745_9PEZI</name>
<accession>A0AAX4I745</accession>
<sequence>MSIEDLGDRTILASVTETINAPVNEIWPFLSAIGAERILIPGCTRSAVLEGHGKGAVRRVYFGDVFFDERILECDHIAYKLKYEVLAPNSGPARGVVAAVQLHRFGPDMTTVTWVSGAKELPKEHDADVKDQAIGFCKGQIASLRKLSHATTASF</sequence>
<dbReference type="AlphaFoldDB" id="A0AAX4I745"/>
<proteinExistence type="predicted"/>
<keyword evidence="2" id="KW-1185">Reference proteome</keyword>
<dbReference type="EMBL" id="CP137306">
    <property type="protein sequence ID" value="WQF79036.1"/>
    <property type="molecule type" value="Genomic_DNA"/>
</dbReference>
<dbReference type="InterPro" id="IPR023393">
    <property type="entry name" value="START-like_dom_sf"/>
</dbReference>
<evidence type="ECO:0000313" key="2">
    <source>
        <dbReference type="Proteomes" id="UP001322277"/>
    </source>
</evidence>
<gene>
    <name evidence="1" type="ORF">CDEST_04050</name>
</gene>
<protein>
    <submittedName>
        <fullName evidence="1">Polyketide cyclase/dehydrase, START-like domain superfamily</fullName>
    </submittedName>
</protein>
<dbReference type="GeneID" id="87940553"/>